<feature type="transmembrane region" description="Helical" evidence="6">
    <location>
        <begin position="6"/>
        <end position="32"/>
    </location>
</feature>
<dbReference type="GO" id="GO:0000139">
    <property type="term" value="C:Golgi membrane"/>
    <property type="evidence" value="ECO:0007669"/>
    <property type="project" value="TreeGrafter"/>
</dbReference>
<keyword evidence="4 6" id="KW-1133">Transmembrane helix</keyword>
<keyword evidence="3 6" id="KW-0812">Transmembrane</keyword>
<dbReference type="GO" id="GO:0005789">
    <property type="term" value="C:endoplasmic reticulum membrane"/>
    <property type="evidence" value="ECO:0007669"/>
    <property type="project" value="TreeGrafter"/>
</dbReference>
<feature type="transmembrane region" description="Helical" evidence="6">
    <location>
        <begin position="44"/>
        <end position="62"/>
    </location>
</feature>
<dbReference type="PANTHER" id="PTHR13144">
    <property type="entry name" value="TEX261 PROTEIN"/>
    <property type="match status" value="1"/>
</dbReference>
<dbReference type="OrthoDB" id="28257at2759"/>
<comment type="similarity">
    <text evidence="2">Belongs to the SVP26 family.</text>
</comment>
<evidence type="ECO:0000313" key="7">
    <source>
        <dbReference type="EMBL" id="KNE58130.1"/>
    </source>
</evidence>
<evidence type="ECO:0000256" key="4">
    <source>
        <dbReference type="ARBA" id="ARBA00022989"/>
    </source>
</evidence>
<dbReference type="GO" id="GO:0097020">
    <property type="term" value="F:COPII receptor activity"/>
    <property type="evidence" value="ECO:0007669"/>
    <property type="project" value="InterPro"/>
</dbReference>
<dbReference type="VEuPathDB" id="FungiDB:AMAG_18378"/>
<evidence type="ECO:0000256" key="3">
    <source>
        <dbReference type="ARBA" id="ARBA00022692"/>
    </source>
</evidence>
<proteinExistence type="inferred from homology"/>
<dbReference type="eggNOG" id="KOG4136">
    <property type="taxonomic scope" value="Eukaryota"/>
</dbReference>
<evidence type="ECO:0000256" key="1">
    <source>
        <dbReference type="ARBA" id="ARBA00004141"/>
    </source>
</evidence>
<accession>A0A0L0S6S7</accession>
<protein>
    <recommendedName>
        <fullName evidence="9">Protein SVP26</fullName>
    </recommendedName>
</protein>
<evidence type="ECO:0000256" key="6">
    <source>
        <dbReference type="SAM" id="Phobius"/>
    </source>
</evidence>
<evidence type="ECO:0000256" key="5">
    <source>
        <dbReference type="ARBA" id="ARBA00023136"/>
    </source>
</evidence>
<organism evidence="7 8">
    <name type="scientific">Allomyces macrogynus (strain ATCC 38327)</name>
    <name type="common">Allomyces javanicus var. macrogynus</name>
    <dbReference type="NCBI Taxonomy" id="578462"/>
    <lineage>
        <taxon>Eukaryota</taxon>
        <taxon>Fungi</taxon>
        <taxon>Fungi incertae sedis</taxon>
        <taxon>Blastocladiomycota</taxon>
        <taxon>Blastocladiomycetes</taxon>
        <taxon>Blastocladiales</taxon>
        <taxon>Blastocladiaceae</taxon>
        <taxon>Allomyces</taxon>
    </lineage>
</organism>
<keyword evidence="8" id="KW-1185">Reference proteome</keyword>
<reference evidence="7 8" key="1">
    <citation type="submission" date="2009-11" db="EMBL/GenBank/DDBJ databases">
        <title>Annotation of Allomyces macrogynus ATCC 38327.</title>
        <authorList>
            <consortium name="The Broad Institute Genome Sequencing Platform"/>
            <person name="Russ C."/>
            <person name="Cuomo C."/>
            <person name="Burger G."/>
            <person name="Gray M.W."/>
            <person name="Holland P.W.H."/>
            <person name="King N."/>
            <person name="Lang F.B.F."/>
            <person name="Roger A.J."/>
            <person name="Ruiz-Trillo I."/>
            <person name="Young S.K."/>
            <person name="Zeng Q."/>
            <person name="Gargeya S."/>
            <person name="Fitzgerald M."/>
            <person name="Haas B."/>
            <person name="Abouelleil A."/>
            <person name="Alvarado L."/>
            <person name="Arachchi H.M."/>
            <person name="Berlin A."/>
            <person name="Chapman S.B."/>
            <person name="Gearin G."/>
            <person name="Goldberg J."/>
            <person name="Griggs A."/>
            <person name="Gujja S."/>
            <person name="Hansen M."/>
            <person name="Heiman D."/>
            <person name="Howarth C."/>
            <person name="Larimer J."/>
            <person name="Lui A."/>
            <person name="MacDonald P.J.P."/>
            <person name="McCowen C."/>
            <person name="Montmayeur A."/>
            <person name="Murphy C."/>
            <person name="Neiman D."/>
            <person name="Pearson M."/>
            <person name="Priest M."/>
            <person name="Roberts A."/>
            <person name="Saif S."/>
            <person name="Shea T."/>
            <person name="Sisk P."/>
            <person name="Stolte C."/>
            <person name="Sykes S."/>
            <person name="Wortman J."/>
            <person name="Nusbaum C."/>
            <person name="Birren B."/>
        </authorList>
    </citation>
    <scope>NUCLEOTIDE SEQUENCE [LARGE SCALE GENOMIC DNA]</scope>
    <source>
        <strain evidence="7 8">ATCC 38327</strain>
    </source>
</reference>
<evidence type="ECO:0008006" key="9">
    <source>
        <dbReference type="Google" id="ProtNLM"/>
    </source>
</evidence>
<dbReference type="InterPro" id="IPR007277">
    <property type="entry name" value="Svp26/Tex261"/>
</dbReference>
<keyword evidence="5 6" id="KW-0472">Membrane</keyword>
<dbReference type="EMBL" id="GG745332">
    <property type="protein sequence ID" value="KNE58130.1"/>
    <property type="molecule type" value="Genomic_DNA"/>
</dbReference>
<evidence type="ECO:0000313" key="8">
    <source>
        <dbReference type="Proteomes" id="UP000054350"/>
    </source>
</evidence>
<feature type="transmembrane region" description="Helical" evidence="6">
    <location>
        <begin position="126"/>
        <end position="146"/>
    </location>
</feature>
<reference evidence="8" key="2">
    <citation type="submission" date="2009-11" db="EMBL/GenBank/DDBJ databases">
        <title>The Genome Sequence of Allomyces macrogynus strain ATCC 38327.</title>
        <authorList>
            <consortium name="The Broad Institute Genome Sequencing Platform"/>
            <person name="Russ C."/>
            <person name="Cuomo C."/>
            <person name="Shea T."/>
            <person name="Young S.K."/>
            <person name="Zeng Q."/>
            <person name="Koehrsen M."/>
            <person name="Haas B."/>
            <person name="Borodovsky M."/>
            <person name="Guigo R."/>
            <person name="Alvarado L."/>
            <person name="Berlin A."/>
            <person name="Borenstein D."/>
            <person name="Chen Z."/>
            <person name="Engels R."/>
            <person name="Freedman E."/>
            <person name="Gellesch M."/>
            <person name="Goldberg J."/>
            <person name="Griggs A."/>
            <person name="Gujja S."/>
            <person name="Heiman D."/>
            <person name="Hepburn T."/>
            <person name="Howarth C."/>
            <person name="Jen D."/>
            <person name="Larson L."/>
            <person name="Lewis B."/>
            <person name="Mehta T."/>
            <person name="Park D."/>
            <person name="Pearson M."/>
            <person name="Roberts A."/>
            <person name="Saif S."/>
            <person name="Shenoy N."/>
            <person name="Sisk P."/>
            <person name="Stolte C."/>
            <person name="Sykes S."/>
            <person name="Walk T."/>
            <person name="White J."/>
            <person name="Yandava C."/>
            <person name="Burger G."/>
            <person name="Gray M.W."/>
            <person name="Holland P.W.H."/>
            <person name="King N."/>
            <person name="Lang F.B.F."/>
            <person name="Roger A.J."/>
            <person name="Ruiz-Trillo I."/>
            <person name="Lander E."/>
            <person name="Nusbaum C."/>
        </authorList>
    </citation>
    <scope>NUCLEOTIDE SEQUENCE [LARGE SCALE GENOMIC DNA]</scope>
    <source>
        <strain evidence="8">ATCC 38327</strain>
    </source>
</reference>
<dbReference type="PANTHER" id="PTHR13144:SF0">
    <property type="entry name" value="PROTEIN TEX261"/>
    <property type="match status" value="1"/>
</dbReference>
<comment type="subcellular location">
    <subcellularLocation>
        <location evidence="1">Membrane</location>
        <topology evidence="1">Multi-pass membrane protein</topology>
    </subcellularLocation>
</comment>
<name>A0A0L0S6S7_ALLM3</name>
<dbReference type="AlphaFoldDB" id="A0A0L0S6S7"/>
<dbReference type="Pfam" id="PF04148">
    <property type="entry name" value="Erv26"/>
    <property type="match status" value="1"/>
</dbReference>
<dbReference type="GO" id="GO:0006888">
    <property type="term" value="P:endoplasmic reticulum to Golgi vesicle-mediated transport"/>
    <property type="evidence" value="ECO:0007669"/>
    <property type="project" value="InterPro"/>
</dbReference>
<dbReference type="GO" id="GO:0030134">
    <property type="term" value="C:COPII-coated ER to Golgi transport vesicle"/>
    <property type="evidence" value="ECO:0007669"/>
    <property type="project" value="TreeGrafter"/>
</dbReference>
<evidence type="ECO:0000256" key="2">
    <source>
        <dbReference type="ARBA" id="ARBA00008096"/>
    </source>
</evidence>
<sequence length="233" mass="24954">MIVSVSIVTAVGAVLGAAFLVYVIVCGLLCLSEFMEAHVRATKHAITIAIWIVLFLHVLLLLDGFSAPRVLFSAACHVAYAATLRTFPFIALRDPLFASCCLLALANHCSWFTSFTPGQFSMIQLAAFYGVCLWLVPLLLFLSLAVGDHILPSMGSGGSSWFPSYQTMAQPFSHSRSTARVTLAVMPKGKFSALSGSYRSLVGGDGEPVAPITPARMLSSSSLSHAKRSVHED</sequence>
<dbReference type="Proteomes" id="UP000054350">
    <property type="component" value="Unassembled WGS sequence"/>
</dbReference>
<feature type="transmembrane region" description="Helical" evidence="6">
    <location>
        <begin position="96"/>
        <end position="114"/>
    </location>
</feature>
<gene>
    <name evidence="7" type="ORF">AMAG_18378</name>
</gene>